<dbReference type="InterPro" id="IPR022409">
    <property type="entry name" value="PKD/Chitinase_dom"/>
</dbReference>
<name>A0ABV4NM92_9GAMM</name>
<keyword evidence="1 2" id="KW-0732">Signal</keyword>
<feature type="chain" id="PRO_5046790173" evidence="2">
    <location>
        <begin position="26"/>
        <end position="965"/>
    </location>
</feature>
<feature type="domain" description="PKD/Chitinase" evidence="3">
    <location>
        <begin position="497"/>
        <end position="576"/>
    </location>
</feature>
<evidence type="ECO:0000256" key="2">
    <source>
        <dbReference type="SAM" id="SignalP"/>
    </source>
</evidence>
<feature type="domain" description="PKD/Chitinase" evidence="3">
    <location>
        <begin position="399"/>
        <end position="491"/>
    </location>
</feature>
<feature type="signal peptide" evidence="2">
    <location>
        <begin position="1"/>
        <end position="25"/>
    </location>
</feature>
<keyword evidence="5" id="KW-1185">Reference proteome</keyword>
<evidence type="ECO:0000313" key="4">
    <source>
        <dbReference type="EMBL" id="MFA0790111.1"/>
    </source>
</evidence>
<dbReference type="PANTHER" id="PTHR46182">
    <property type="entry name" value="FI19480P1"/>
    <property type="match status" value="1"/>
</dbReference>
<proteinExistence type="predicted"/>
<dbReference type="Pfam" id="PF13517">
    <property type="entry name" value="FG-GAP_3"/>
    <property type="match status" value="2"/>
</dbReference>
<accession>A0ABV4NM92</accession>
<dbReference type="Gene3D" id="2.130.10.130">
    <property type="entry name" value="Integrin alpha, N-terminal"/>
    <property type="match status" value="2"/>
</dbReference>
<dbReference type="InterPro" id="IPR013783">
    <property type="entry name" value="Ig-like_fold"/>
</dbReference>
<dbReference type="InterPro" id="IPR013517">
    <property type="entry name" value="FG-GAP"/>
</dbReference>
<reference evidence="4 5" key="1">
    <citation type="submission" date="2024-08" db="EMBL/GenBank/DDBJ databases">
        <authorList>
            <person name="Ishaq N."/>
        </authorList>
    </citation>
    <scope>NUCLEOTIDE SEQUENCE [LARGE SCALE GENOMIC DNA]</scope>
    <source>
        <strain evidence="4 5">JCM 30400</strain>
    </source>
</reference>
<dbReference type="Gene3D" id="2.60.40.10">
    <property type="entry name" value="Immunoglobulins"/>
    <property type="match status" value="6"/>
</dbReference>
<protein>
    <submittedName>
        <fullName evidence="4">FG-GAP-like repeat-containing protein</fullName>
    </submittedName>
</protein>
<dbReference type="SUPFAM" id="SSF69318">
    <property type="entry name" value="Integrin alpha N-terminal domain"/>
    <property type="match status" value="3"/>
</dbReference>
<gene>
    <name evidence="4" type="ORF">ACCI51_06090</name>
</gene>
<dbReference type="EMBL" id="JBGMEL010000004">
    <property type="protein sequence ID" value="MFA0790111.1"/>
    <property type="molecule type" value="Genomic_DNA"/>
</dbReference>
<dbReference type="Proteomes" id="UP001569414">
    <property type="component" value="Unassembled WGS sequence"/>
</dbReference>
<evidence type="ECO:0000259" key="3">
    <source>
        <dbReference type="SMART" id="SM00089"/>
    </source>
</evidence>
<comment type="caution">
    <text evidence="4">The sequence shown here is derived from an EMBL/GenBank/DDBJ whole genome shotgun (WGS) entry which is preliminary data.</text>
</comment>
<dbReference type="RefSeq" id="WP_371842956.1">
    <property type="nucleotide sequence ID" value="NZ_JBGMEL010000004.1"/>
</dbReference>
<dbReference type="SMART" id="SM00089">
    <property type="entry name" value="PKD"/>
    <property type="match status" value="3"/>
</dbReference>
<feature type="domain" description="PKD/Chitinase" evidence="3">
    <location>
        <begin position="593"/>
        <end position="686"/>
    </location>
</feature>
<sequence>MKLRLLAKYLGLSSAAFLFTNTASGEVQFQPVEIYSSGSKAEAVAIADFNNDGLDDVVLTTSSNFDPENDFKLKVFLQDEFGGLAGSIDYPLTGGETSLPQSIAVGDLDNDGLIDVIVGLDSGVTEIYLQDPVDGLVYAESLENSYSERVAIADLSNNSNKGILGVSWEENGAVITHKVGGAPTYVSTASDLAIESLGQMALGDVDGDGITDISLIANGSPENSLVVLSPDDSLRLNEITSIELDGNADDIQIKGIAIGDLNNDGRNDISVSLVGEGRLNPGVAVYYQGEDGLLQQADIHNYGGIPGELLIKDIDNDGFADLVVLPVGGEFLSIYQQQDDGALAMSEQIAIPGAMYTNPQSMASGDVNGDGIADIVIANPSQGLVVLKGSAGHINQPPTAVAGENQTVEGNTAVLLDGTLSSDSDGSIVAYRWTQISGTSVILNDSSDGFTSFTAPSEITGVVQELIFELEVEDDKGLKNTSKVTISVGVNLDPVLVVDLIMSAFTAGQEVTLSAGQSYDPDGTIVSYQWQQVSSGPRIELKELDDGSVTFIVPKIVAEPGVSYSALVFTIEIEDNGGAKVKQKRYFFVKVLTAPVVGSAFLIVDPGEEVLLQDWVGDNDGHIVDYRWRSLSDMDIELTALADGSASFLAPQIPEGTEVTLEFELEVEDNDGLTATGVFTVIVKRNIPPFIGISFQPLALPNTNITLDGSHSGDSDGFIVSKQWEQVSGPPVELMDANTLITNFKAPAEPAVLSFKLSVTDNRGVTLQSTVSIEVALVSPRVISTTQEVGPGENIILAPDIFWDAPGAHIVDYRWRSLSDRDVELTIHADGSASFIAPQNPGSEFTLEFELEVEDNNGQTATGVFTVIVEGNIPPFMVVAYGAVGGVKTNTISTLSGGASRDQDGTIVSQKWEQVSGPSVELIDADKLTAYFMTPAEPASLSFKFSITDDDGATTDTTITLDVEE</sequence>
<organism evidence="4 5">
    <name type="scientific">Microbulbifer echini</name>
    <dbReference type="NCBI Taxonomy" id="1529067"/>
    <lineage>
        <taxon>Bacteria</taxon>
        <taxon>Pseudomonadati</taxon>
        <taxon>Pseudomonadota</taxon>
        <taxon>Gammaproteobacteria</taxon>
        <taxon>Cellvibrionales</taxon>
        <taxon>Microbulbiferaceae</taxon>
        <taxon>Microbulbifer</taxon>
    </lineage>
</organism>
<dbReference type="InterPro" id="IPR029865">
    <property type="entry name" value="KIAA0319-like"/>
</dbReference>
<dbReference type="InterPro" id="IPR028994">
    <property type="entry name" value="Integrin_alpha_N"/>
</dbReference>
<dbReference type="PANTHER" id="PTHR46182:SF2">
    <property type="entry name" value="FI19480P1"/>
    <property type="match status" value="1"/>
</dbReference>
<evidence type="ECO:0000256" key="1">
    <source>
        <dbReference type="ARBA" id="ARBA00022729"/>
    </source>
</evidence>
<dbReference type="Pfam" id="PF22352">
    <property type="entry name" value="K319L-like_PKD"/>
    <property type="match status" value="4"/>
</dbReference>
<evidence type="ECO:0000313" key="5">
    <source>
        <dbReference type="Proteomes" id="UP001569414"/>
    </source>
</evidence>